<sequence>MESHGPVRVRRCGALRGGARARGNGARGAALRHPRHSKGELVGWVTIEALSVSYGDTRVLDDVSLRIPRGSLVAVLGPSGCGKTTLLRAVAGLLPVTAGTITVGGRLVTGPGVQRAPEKRGMGWVPQDASLFPHLTVGENIGFGLPRTKQSDDLYCEPGEAPGGVAGLLEGLTPSGRMARTRRALVRSNAPLHASPLAPAPISPDRSRQNNRAGRIAELAVLVGLAELVDRAPSQLSGGQAQRVSLARALAPRPDLLLLDEPFAALDPLLRSALRTEVAALLHGQHNTSLLVTHDQEEALSLADYVAVMRGGEILQFGTPADVYERPVNPWVAGFVGDTVELDGQWKDGRVECAFGVLAADWMGAEMVPRDGTRVRVLLRPEWLTLGARGSTHPPVDAVATAIAYAGHDALVSFALADPEKTLVRARIAAPDLPRVGDRVTLGICQNALAYPLAEARAANIPE</sequence>
<dbReference type="GO" id="GO:0043190">
    <property type="term" value="C:ATP-binding cassette (ABC) transporter complex"/>
    <property type="evidence" value="ECO:0007669"/>
    <property type="project" value="InterPro"/>
</dbReference>
<dbReference type="PANTHER" id="PTHR42781">
    <property type="entry name" value="SPERMIDINE/PUTRESCINE IMPORT ATP-BINDING PROTEIN POTA"/>
    <property type="match status" value="1"/>
</dbReference>
<gene>
    <name evidence="11" type="ORF">E3T50_09075</name>
</gene>
<accession>A0A4R9AWT9</accession>
<reference evidence="11 12" key="1">
    <citation type="submission" date="2019-03" db="EMBL/GenBank/DDBJ databases">
        <title>Genomics of glacier-inhabiting Cryobacterium strains.</title>
        <authorList>
            <person name="Liu Q."/>
            <person name="Xin Y.-H."/>
        </authorList>
    </citation>
    <scope>NUCLEOTIDE SEQUENCE [LARGE SCALE GENOMIC DNA]</scope>
    <source>
        <strain evidence="11 12">Hz16</strain>
    </source>
</reference>
<dbReference type="Pfam" id="PF00005">
    <property type="entry name" value="ABC_tran"/>
    <property type="match status" value="1"/>
</dbReference>
<evidence type="ECO:0000256" key="7">
    <source>
        <dbReference type="ARBA" id="ARBA00023065"/>
    </source>
</evidence>
<dbReference type="EMBL" id="SOHL01000015">
    <property type="protein sequence ID" value="TFD70725.1"/>
    <property type="molecule type" value="Genomic_DNA"/>
</dbReference>
<dbReference type="GO" id="GO:0016887">
    <property type="term" value="F:ATP hydrolysis activity"/>
    <property type="evidence" value="ECO:0007669"/>
    <property type="project" value="InterPro"/>
</dbReference>
<dbReference type="InterPro" id="IPR003593">
    <property type="entry name" value="AAA+_ATPase"/>
</dbReference>
<keyword evidence="5 11" id="KW-0067">ATP-binding</keyword>
<dbReference type="Gene3D" id="3.40.50.300">
    <property type="entry name" value="P-loop containing nucleotide triphosphate hydrolases"/>
    <property type="match status" value="1"/>
</dbReference>
<keyword evidence="3" id="KW-0410">Iron transport</keyword>
<dbReference type="GO" id="GO:0005524">
    <property type="term" value="F:ATP binding"/>
    <property type="evidence" value="ECO:0007669"/>
    <property type="project" value="UniProtKB-KW"/>
</dbReference>
<proteinExistence type="predicted"/>
<dbReference type="InterPro" id="IPR017871">
    <property type="entry name" value="ABC_transporter-like_CS"/>
</dbReference>
<dbReference type="InterPro" id="IPR013611">
    <property type="entry name" value="Transp-assoc_OB_typ2"/>
</dbReference>
<evidence type="ECO:0000313" key="11">
    <source>
        <dbReference type="EMBL" id="TFD70725.1"/>
    </source>
</evidence>
<protein>
    <submittedName>
        <fullName evidence="11">ABC transporter ATP-binding protein</fullName>
    </submittedName>
</protein>
<dbReference type="InterPro" id="IPR003439">
    <property type="entry name" value="ABC_transporter-like_ATP-bd"/>
</dbReference>
<name>A0A4R9AWT9_9MICO</name>
<dbReference type="Proteomes" id="UP000297983">
    <property type="component" value="Unassembled WGS sequence"/>
</dbReference>
<dbReference type="InterPro" id="IPR008995">
    <property type="entry name" value="Mo/tungstate-bd_C_term_dom"/>
</dbReference>
<comment type="caution">
    <text evidence="11">The sequence shown here is derived from an EMBL/GenBank/DDBJ whole genome shotgun (WGS) entry which is preliminary data.</text>
</comment>
<dbReference type="InterPro" id="IPR050093">
    <property type="entry name" value="ABC_SmlMolc_Importer"/>
</dbReference>
<evidence type="ECO:0000256" key="3">
    <source>
        <dbReference type="ARBA" id="ARBA00022496"/>
    </source>
</evidence>
<evidence type="ECO:0000256" key="1">
    <source>
        <dbReference type="ARBA" id="ARBA00022448"/>
    </source>
</evidence>
<evidence type="ECO:0000256" key="2">
    <source>
        <dbReference type="ARBA" id="ARBA00022475"/>
    </source>
</evidence>
<evidence type="ECO:0000256" key="8">
    <source>
        <dbReference type="ARBA" id="ARBA00023136"/>
    </source>
</evidence>
<dbReference type="PROSITE" id="PS00211">
    <property type="entry name" value="ABC_TRANSPORTER_1"/>
    <property type="match status" value="1"/>
</dbReference>
<dbReference type="InterPro" id="IPR027417">
    <property type="entry name" value="P-loop_NTPase"/>
</dbReference>
<keyword evidence="6" id="KW-0408">Iron</keyword>
<evidence type="ECO:0000256" key="5">
    <source>
        <dbReference type="ARBA" id="ARBA00022840"/>
    </source>
</evidence>
<keyword evidence="12" id="KW-1185">Reference proteome</keyword>
<dbReference type="PROSITE" id="PS50893">
    <property type="entry name" value="ABC_TRANSPORTER_2"/>
    <property type="match status" value="1"/>
</dbReference>
<dbReference type="PANTHER" id="PTHR42781:SF4">
    <property type="entry name" value="SPERMIDINE_PUTRESCINE IMPORT ATP-BINDING PROTEIN POTA"/>
    <property type="match status" value="1"/>
</dbReference>
<dbReference type="Pfam" id="PF08402">
    <property type="entry name" value="TOBE_2"/>
    <property type="match status" value="1"/>
</dbReference>
<evidence type="ECO:0000313" key="12">
    <source>
        <dbReference type="Proteomes" id="UP000297983"/>
    </source>
</evidence>
<organism evidence="11 12">
    <name type="scientific">Cryobacterium gelidum</name>
    <dbReference type="NCBI Taxonomy" id="1259164"/>
    <lineage>
        <taxon>Bacteria</taxon>
        <taxon>Bacillati</taxon>
        <taxon>Actinomycetota</taxon>
        <taxon>Actinomycetes</taxon>
        <taxon>Micrococcales</taxon>
        <taxon>Microbacteriaceae</taxon>
        <taxon>Cryobacterium</taxon>
    </lineage>
</organism>
<keyword evidence="2" id="KW-1003">Cell membrane</keyword>
<dbReference type="SMART" id="SM00382">
    <property type="entry name" value="AAA"/>
    <property type="match status" value="1"/>
</dbReference>
<keyword evidence="1" id="KW-0813">Transport</keyword>
<dbReference type="InterPro" id="IPR015853">
    <property type="entry name" value="ABC_transpr_FbpC"/>
</dbReference>
<evidence type="ECO:0000256" key="6">
    <source>
        <dbReference type="ARBA" id="ARBA00023004"/>
    </source>
</evidence>
<keyword evidence="8" id="KW-0472">Membrane</keyword>
<evidence type="ECO:0000259" key="10">
    <source>
        <dbReference type="PROSITE" id="PS50893"/>
    </source>
</evidence>
<feature type="domain" description="ABC transporter" evidence="10">
    <location>
        <begin position="45"/>
        <end position="336"/>
    </location>
</feature>
<dbReference type="SUPFAM" id="SSF52540">
    <property type="entry name" value="P-loop containing nucleoside triphosphate hydrolases"/>
    <property type="match status" value="1"/>
</dbReference>
<evidence type="ECO:0000256" key="9">
    <source>
        <dbReference type="SAM" id="MobiDB-lite"/>
    </source>
</evidence>
<dbReference type="CDD" id="cd03259">
    <property type="entry name" value="ABC_Carb_Solutes_like"/>
    <property type="match status" value="1"/>
</dbReference>
<keyword evidence="4" id="KW-0547">Nucleotide-binding</keyword>
<keyword evidence="7" id="KW-0406">Ion transport</keyword>
<dbReference type="AlphaFoldDB" id="A0A4R9AWT9"/>
<feature type="region of interest" description="Disordered" evidence="9">
    <location>
        <begin position="188"/>
        <end position="210"/>
    </location>
</feature>
<dbReference type="SUPFAM" id="SSF50331">
    <property type="entry name" value="MOP-like"/>
    <property type="match status" value="1"/>
</dbReference>
<dbReference type="GO" id="GO:0015408">
    <property type="term" value="F:ABC-type ferric iron transporter activity"/>
    <property type="evidence" value="ECO:0007669"/>
    <property type="project" value="InterPro"/>
</dbReference>
<evidence type="ECO:0000256" key="4">
    <source>
        <dbReference type="ARBA" id="ARBA00022741"/>
    </source>
</evidence>